<dbReference type="InterPro" id="IPR017067">
    <property type="entry name" value="RNase_H1_euk"/>
</dbReference>
<proteinExistence type="inferred from homology"/>
<dbReference type="InterPro" id="IPR036397">
    <property type="entry name" value="RNaseH_sf"/>
</dbReference>
<dbReference type="Gene3D" id="3.40.970.10">
    <property type="entry name" value="Ribonuclease H1, N-terminal domain"/>
    <property type="match status" value="1"/>
</dbReference>
<dbReference type="PROSITE" id="PS50879">
    <property type="entry name" value="RNASE_H_1"/>
    <property type="match status" value="1"/>
</dbReference>
<accession>A0AAE0X1P5</accession>
<feature type="region of interest" description="Disordered" evidence="11">
    <location>
        <begin position="104"/>
        <end position="153"/>
    </location>
</feature>
<dbReference type="EC" id="3.1.26.4" evidence="4 10"/>
<dbReference type="AlphaFoldDB" id="A0AAE0X1P5"/>
<evidence type="ECO:0000313" key="14">
    <source>
        <dbReference type="Proteomes" id="UP001270362"/>
    </source>
</evidence>
<dbReference type="FunFam" id="3.40.970.10:FF:000001">
    <property type="entry name" value="Ribonuclease H1"/>
    <property type="match status" value="1"/>
</dbReference>
<evidence type="ECO:0000256" key="10">
    <source>
        <dbReference type="PIRNR" id="PIRNR036852"/>
    </source>
</evidence>
<evidence type="ECO:0000256" key="7">
    <source>
        <dbReference type="ARBA" id="ARBA00022759"/>
    </source>
</evidence>
<dbReference type="PIRSF" id="PIRSF036852">
    <property type="entry name" value="Ribonuclease_H1_euk"/>
    <property type="match status" value="1"/>
</dbReference>
<evidence type="ECO:0000256" key="11">
    <source>
        <dbReference type="SAM" id="MobiDB-lite"/>
    </source>
</evidence>
<evidence type="ECO:0000256" key="5">
    <source>
        <dbReference type="ARBA" id="ARBA00022722"/>
    </source>
</evidence>
<evidence type="ECO:0000256" key="4">
    <source>
        <dbReference type="ARBA" id="ARBA00012180"/>
    </source>
</evidence>
<dbReference type="EMBL" id="JAULSO010000005">
    <property type="protein sequence ID" value="KAK3682837.1"/>
    <property type="molecule type" value="Genomic_DNA"/>
</dbReference>
<dbReference type="InterPro" id="IPR012337">
    <property type="entry name" value="RNaseH-like_sf"/>
</dbReference>
<dbReference type="PANTHER" id="PTHR10642:SF26">
    <property type="entry name" value="RIBONUCLEASE H1"/>
    <property type="match status" value="1"/>
</dbReference>
<evidence type="ECO:0000259" key="12">
    <source>
        <dbReference type="PROSITE" id="PS50879"/>
    </source>
</evidence>
<keyword evidence="9 10" id="KW-0460">Magnesium</keyword>
<dbReference type="GO" id="GO:0003676">
    <property type="term" value="F:nucleic acid binding"/>
    <property type="evidence" value="ECO:0007669"/>
    <property type="project" value="UniProtKB-UniRule"/>
</dbReference>
<dbReference type="SUPFAM" id="SSF55658">
    <property type="entry name" value="L9 N-domain-like"/>
    <property type="match status" value="1"/>
</dbReference>
<keyword evidence="7 10" id="KW-0255">Endonuclease</keyword>
<dbReference type="InterPro" id="IPR037056">
    <property type="entry name" value="RNase_H1_N_sf"/>
</dbReference>
<dbReference type="SUPFAM" id="SSF53098">
    <property type="entry name" value="Ribonuclease H-like"/>
    <property type="match status" value="1"/>
</dbReference>
<dbReference type="Pfam" id="PF00075">
    <property type="entry name" value="RNase_H"/>
    <property type="match status" value="1"/>
</dbReference>
<feature type="compositionally biased region" description="Acidic residues" evidence="11">
    <location>
        <begin position="107"/>
        <end position="123"/>
    </location>
</feature>
<dbReference type="FunFam" id="3.30.420.10:FF:000090">
    <property type="entry name" value="Ribonuclease H"/>
    <property type="match status" value="1"/>
</dbReference>
<dbReference type="GO" id="GO:0043137">
    <property type="term" value="P:DNA replication, removal of RNA primer"/>
    <property type="evidence" value="ECO:0007669"/>
    <property type="project" value="TreeGrafter"/>
</dbReference>
<keyword evidence="6 10" id="KW-0479">Metal-binding</keyword>
<name>A0AAE0X1P5_9PEZI</name>
<evidence type="ECO:0000313" key="13">
    <source>
        <dbReference type="EMBL" id="KAK3682837.1"/>
    </source>
</evidence>
<reference evidence="13" key="2">
    <citation type="submission" date="2023-06" db="EMBL/GenBank/DDBJ databases">
        <authorList>
            <consortium name="Lawrence Berkeley National Laboratory"/>
            <person name="Haridas S."/>
            <person name="Hensen N."/>
            <person name="Bonometti L."/>
            <person name="Westerberg I."/>
            <person name="Brannstrom I.O."/>
            <person name="Guillou S."/>
            <person name="Cros-Aarteil S."/>
            <person name="Calhoun S."/>
            <person name="Kuo A."/>
            <person name="Mondo S."/>
            <person name="Pangilinan J."/>
            <person name="Riley R."/>
            <person name="Labutti K."/>
            <person name="Andreopoulos B."/>
            <person name="Lipzen A."/>
            <person name="Chen C."/>
            <person name="Yanf M."/>
            <person name="Daum C."/>
            <person name="Ng V."/>
            <person name="Clum A."/>
            <person name="Steindorff A."/>
            <person name="Ohm R."/>
            <person name="Martin F."/>
            <person name="Silar P."/>
            <person name="Natvig D."/>
            <person name="Lalanne C."/>
            <person name="Gautier V."/>
            <person name="Ament-Velasquez S.L."/>
            <person name="Kruys A."/>
            <person name="Hutchinson M.I."/>
            <person name="Powell A.J."/>
            <person name="Barry K."/>
            <person name="Miller A.N."/>
            <person name="Grigoriev I.V."/>
            <person name="Debuchy R."/>
            <person name="Gladieux P."/>
            <person name="Thoren M.H."/>
            <person name="Johannesson H."/>
        </authorList>
    </citation>
    <scope>NUCLEOTIDE SEQUENCE</scope>
    <source>
        <strain evidence="13">CBS 314.62</strain>
    </source>
</reference>
<dbReference type="Gene3D" id="3.30.420.10">
    <property type="entry name" value="Ribonuclease H-like superfamily/Ribonuclease H"/>
    <property type="match status" value="1"/>
</dbReference>
<comment type="similarity">
    <text evidence="3 10">Belongs to the RNase H family.</text>
</comment>
<comment type="caution">
    <text evidence="13">The sequence shown here is derived from an EMBL/GenBank/DDBJ whole genome shotgun (WGS) entry which is preliminary data.</text>
</comment>
<evidence type="ECO:0000256" key="9">
    <source>
        <dbReference type="ARBA" id="ARBA00022842"/>
    </source>
</evidence>
<dbReference type="InterPro" id="IPR050092">
    <property type="entry name" value="RNase_H"/>
</dbReference>
<keyword evidence="5 10" id="KW-0540">Nuclease</keyword>
<dbReference type="Pfam" id="PF01693">
    <property type="entry name" value="Cauli_VI"/>
    <property type="match status" value="1"/>
</dbReference>
<dbReference type="CDD" id="cd09280">
    <property type="entry name" value="RNase_HI_eukaryote_like"/>
    <property type="match status" value="1"/>
</dbReference>
<comment type="catalytic activity">
    <reaction evidence="1 10">
        <text>Endonucleolytic cleavage to 5'-phosphomonoester.</text>
        <dbReference type="EC" id="3.1.26.4"/>
    </reaction>
</comment>
<dbReference type="InterPro" id="IPR002156">
    <property type="entry name" value="RNaseH_domain"/>
</dbReference>
<dbReference type="PANTHER" id="PTHR10642">
    <property type="entry name" value="RIBONUCLEASE H1"/>
    <property type="match status" value="1"/>
</dbReference>
<dbReference type="GO" id="GO:0004523">
    <property type="term" value="F:RNA-DNA hybrid ribonuclease activity"/>
    <property type="evidence" value="ECO:0007669"/>
    <property type="project" value="UniProtKB-UniRule"/>
</dbReference>
<reference evidence="13" key="1">
    <citation type="journal article" date="2023" name="Mol. Phylogenet. Evol.">
        <title>Genome-scale phylogeny and comparative genomics of the fungal order Sordariales.</title>
        <authorList>
            <person name="Hensen N."/>
            <person name="Bonometti L."/>
            <person name="Westerberg I."/>
            <person name="Brannstrom I.O."/>
            <person name="Guillou S."/>
            <person name="Cros-Aarteil S."/>
            <person name="Calhoun S."/>
            <person name="Haridas S."/>
            <person name="Kuo A."/>
            <person name="Mondo S."/>
            <person name="Pangilinan J."/>
            <person name="Riley R."/>
            <person name="LaButti K."/>
            <person name="Andreopoulos B."/>
            <person name="Lipzen A."/>
            <person name="Chen C."/>
            <person name="Yan M."/>
            <person name="Daum C."/>
            <person name="Ng V."/>
            <person name="Clum A."/>
            <person name="Steindorff A."/>
            <person name="Ohm R.A."/>
            <person name="Martin F."/>
            <person name="Silar P."/>
            <person name="Natvig D.O."/>
            <person name="Lalanne C."/>
            <person name="Gautier V."/>
            <person name="Ament-Velasquez S.L."/>
            <person name="Kruys A."/>
            <person name="Hutchinson M.I."/>
            <person name="Powell A.J."/>
            <person name="Barry K."/>
            <person name="Miller A.N."/>
            <person name="Grigoriev I.V."/>
            <person name="Debuchy R."/>
            <person name="Gladieux P."/>
            <person name="Hiltunen Thoren M."/>
            <person name="Johannesson H."/>
        </authorList>
    </citation>
    <scope>NUCLEOTIDE SEQUENCE</scope>
    <source>
        <strain evidence="13">CBS 314.62</strain>
    </source>
</reference>
<organism evidence="13 14">
    <name type="scientific">Podospora appendiculata</name>
    <dbReference type="NCBI Taxonomy" id="314037"/>
    <lineage>
        <taxon>Eukaryota</taxon>
        <taxon>Fungi</taxon>
        <taxon>Dikarya</taxon>
        <taxon>Ascomycota</taxon>
        <taxon>Pezizomycotina</taxon>
        <taxon>Sordariomycetes</taxon>
        <taxon>Sordariomycetidae</taxon>
        <taxon>Sordariales</taxon>
        <taxon>Podosporaceae</taxon>
        <taxon>Podospora</taxon>
    </lineage>
</organism>
<sequence length="315" mass="34565">MCVLLALPLHPPHLLLLTRRSSSTDKGFTSYAEAYDYVRGIEGDSGKFYAVAVGRVPGIYNNWSEAEKQIKGWTGPKFKKFDTRQEAEAFIREKRLRDPVEKLQFESEVDSDEADSDSDEVFEVEPPTKKARISKTAAATTTTARAGPSAAAAPSMVGAGDVMVVYTDGSSRGNGKVGARAGLGVYFGRGNKRNISERLAGPIQTNQRAELAAILRTLETIDTDTGVEIRTDSKYSIDCVTKWYKSWVKNEWQTTSKKDVENQDIIRPIRDLIDARDMLGTVTRFVWVKGHGTDEGNIAADNLAVAGALKPPAMI</sequence>
<feature type="domain" description="RNase H type-1" evidence="12">
    <location>
        <begin position="159"/>
        <end position="309"/>
    </location>
</feature>
<evidence type="ECO:0000256" key="1">
    <source>
        <dbReference type="ARBA" id="ARBA00000077"/>
    </source>
</evidence>
<feature type="compositionally biased region" description="Low complexity" evidence="11">
    <location>
        <begin position="134"/>
        <end position="153"/>
    </location>
</feature>
<dbReference type="Proteomes" id="UP001270362">
    <property type="component" value="Unassembled WGS sequence"/>
</dbReference>
<comment type="cofactor">
    <cofactor evidence="2 10">
        <name>Mg(2+)</name>
        <dbReference type="ChEBI" id="CHEBI:18420"/>
    </cofactor>
</comment>
<evidence type="ECO:0000256" key="2">
    <source>
        <dbReference type="ARBA" id="ARBA00001946"/>
    </source>
</evidence>
<keyword evidence="14" id="KW-1185">Reference proteome</keyword>
<keyword evidence="8 10" id="KW-0378">Hydrolase</keyword>
<evidence type="ECO:0000256" key="8">
    <source>
        <dbReference type="ARBA" id="ARBA00022801"/>
    </source>
</evidence>
<protein>
    <recommendedName>
        <fullName evidence="4 10">Ribonuclease H</fullName>
        <shortName evidence="10">RNase H</shortName>
        <ecNumber evidence="4 10">3.1.26.4</ecNumber>
    </recommendedName>
</protein>
<dbReference type="GO" id="GO:0000287">
    <property type="term" value="F:magnesium ion binding"/>
    <property type="evidence" value="ECO:0007669"/>
    <property type="project" value="UniProtKB-UniRule"/>
</dbReference>
<evidence type="ECO:0000256" key="6">
    <source>
        <dbReference type="ARBA" id="ARBA00022723"/>
    </source>
</evidence>
<comment type="function">
    <text evidence="10">Endonuclease that specifically degrades the RNA of RNA-DNA hybrids.</text>
</comment>
<dbReference type="InterPro" id="IPR011320">
    <property type="entry name" value="RNase_H1_N"/>
</dbReference>
<evidence type="ECO:0000256" key="3">
    <source>
        <dbReference type="ARBA" id="ARBA00005300"/>
    </source>
</evidence>
<gene>
    <name evidence="13" type="ORF">B0T22DRAFT_295257</name>
</gene>
<dbReference type="InterPro" id="IPR009027">
    <property type="entry name" value="Ribosomal_bL9/RNase_H1_N"/>
</dbReference>